<dbReference type="InterPro" id="IPR000337">
    <property type="entry name" value="GPCR_3"/>
</dbReference>
<dbReference type="PANTHER" id="PTHR24061:SF591">
    <property type="entry name" value="LOW QUALITY PROTEIN: VOMERONASAL TYPE-2 RECEPTOR 26"/>
    <property type="match status" value="1"/>
</dbReference>
<keyword evidence="8 12" id="KW-0472">Membrane</keyword>
<protein>
    <submittedName>
        <fullName evidence="14">Vomeronasal type 2 receptor</fullName>
    </submittedName>
</protein>
<evidence type="ECO:0000256" key="5">
    <source>
        <dbReference type="ARBA" id="ARBA00022729"/>
    </source>
</evidence>
<evidence type="ECO:0000259" key="13">
    <source>
        <dbReference type="PROSITE" id="PS50259"/>
    </source>
</evidence>
<accession>G9J5V8</accession>
<dbReference type="Pfam" id="PF00003">
    <property type="entry name" value="7tm_3"/>
    <property type="match status" value="1"/>
</dbReference>
<dbReference type="PRINTS" id="PR01535">
    <property type="entry name" value="VOMERONASL2R"/>
</dbReference>
<feature type="domain" description="G-protein coupled receptors family 3 profile" evidence="13">
    <location>
        <begin position="516"/>
        <end position="779"/>
    </location>
</feature>
<evidence type="ECO:0000256" key="11">
    <source>
        <dbReference type="ARBA" id="ARBA00023224"/>
    </source>
</evidence>
<dbReference type="FunFam" id="3.40.50.2300:FF:000024">
    <property type="entry name" value="Vomeronasal 2, receptor 73"/>
    <property type="match status" value="1"/>
</dbReference>
<dbReference type="InterPro" id="IPR038550">
    <property type="entry name" value="GPCR_3_9-Cys_sf"/>
</dbReference>
<dbReference type="InterPro" id="IPR028082">
    <property type="entry name" value="Peripla_BP_I"/>
</dbReference>
<comment type="similarity">
    <text evidence="2">Belongs to the G-protein coupled receptor 3 family.</text>
</comment>
<evidence type="ECO:0000256" key="12">
    <source>
        <dbReference type="SAM" id="Phobius"/>
    </source>
</evidence>
<dbReference type="InterPro" id="IPR017978">
    <property type="entry name" value="GPCR_3_C"/>
</dbReference>
<evidence type="ECO:0000256" key="6">
    <source>
        <dbReference type="ARBA" id="ARBA00022989"/>
    </source>
</evidence>
<dbReference type="AlphaFoldDB" id="G9J5V8"/>
<keyword evidence="5" id="KW-0732">Signal</keyword>
<dbReference type="InterPro" id="IPR011500">
    <property type="entry name" value="GPCR_3_9-Cys_dom"/>
</dbReference>
<dbReference type="InterPro" id="IPR001828">
    <property type="entry name" value="ANF_lig-bd_rcpt"/>
</dbReference>
<dbReference type="Gene3D" id="3.40.50.2300">
    <property type="match status" value="2"/>
</dbReference>
<keyword evidence="4 12" id="KW-0812">Transmembrane</keyword>
<reference evidence="14" key="1">
    <citation type="journal article" date="2012" name="Chem. Senses">
        <title>Expression of vomeronasal receptors and related signaling molecules in the nasal cavity of a caudate amphibian (Plethodon shermani).</title>
        <authorList>
            <person name="Kiemnec-Tyburczy K.M."/>
            <person name="Woodley S.K."/>
            <person name="Watts R.A."/>
            <person name="Arnold S.J."/>
            <person name="Houck L.D."/>
        </authorList>
    </citation>
    <scope>NUCLEOTIDE SEQUENCE</scope>
    <source>
        <strain evidence="14">PV2R1</strain>
    </source>
</reference>
<dbReference type="GO" id="GO:0005886">
    <property type="term" value="C:plasma membrane"/>
    <property type="evidence" value="ECO:0007669"/>
    <property type="project" value="UniProtKB-SubCell"/>
</dbReference>
<sequence length="779" mass="88176">MKFLHFVYAVEEINNRSDLLPNVTLGFHVFDCCQDGWQAMNGALGMLTGRYGSSVNYNCYQNKCVIAIIENLPSTMSMEMTNILKMYNYPQISAASRDALLSDKAQFPSYYRTVASEVHLLRALSRLVKHFGWTWIGILAFDEGSSMKTIALLKEEIQSNGGCVEFTLIISPLTNIWRRTRQVFASLRNSTANVIIFYGNDNDHFTFGRELQADLPSVPAKVWIFTDELSLESWYEYFMFPLNGSLAFVNHQSDIPGFRDFLSGVTTRRYPEDIFLPDILFTLPYWSILENTHMLIESDNDTMFVNVGDIVDNLYHLRDTVQGYAIYNAVYAVAHAVHTAILSQHEKESRVRETEYGVFLPLKLSQYLKKIHFTNSVDEEVFFDENGDYLLGYDVLNWLYSGNQSQRAVRVGRFDPSASPGKEFVINESLITWNTGFKQSPPLSRCSDPCLPGYRKLTSKDKPICCYTCILCPEGEISNHTDAEQCLQCLIHEWPNMKRDACIPKDIIYLSYQEPLGAVLAFIAFTFSVSTAIVLAIFIMFRDTPIVKANNRDLSYILLLSLMFCFLCSLLFIGQPQKVTCILRQAVFGIAFTVSVSSILGKTLTVVMAFYATKPGSNIRSWIKFGVGSYLVVFCSIIQGIICFVWLLIAPPYPSYDAQSVTGQMILECSEGSIMAFYYVLGYIGLLASLCFIIAFLARNLPDSFNEAEFISFSMLVFCSVWVAFIPTYLSSKGKYMVAVEIFAILASSAGLLGCIFLPKCFVIILRPEMNTREHLSWR</sequence>
<feature type="transmembrane region" description="Helical" evidence="12">
    <location>
        <begin position="553"/>
        <end position="574"/>
    </location>
</feature>
<dbReference type="Pfam" id="PF01094">
    <property type="entry name" value="ANF_receptor"/>
    <property type="match status" value="1"/>
</dbReference>
<dbReference type="Gene3D" id="2.10.50.30">
    <property type="entry name" value="GPCR, family 3, nine cysteines domain"/>
    <property type="match status" value="1"/>
</dbReference>
<feature type="transmembrane region" description="Helical" evidence="12">
    <location>
        <begin position="516"/>
        <end position="541"/>
    </location>
</feature>
<feature type="transmembrane region" description="Helical" evidence="12">
    <location>
        <begin position="625"/>
        <end position="649"/>
    </location>
</feature>
<dbReference type="CDD" id="cd15283">
    <property type="entry name" value="7tmC_V2R_pheromone"/>
    <property type="match status" value="1"/>
</dbReference>
<feature type="transmembrane region" description="Helical" evidence="12">
    <location>
        <begin position="676"/>
        <end position="698"/>
    </location>
</feature>
<feature type="transmembrane region" description="Helical" evidence="12">
    <location>
        <begin position="742"/>
        <end position="766"/>
    </location>
</feature>
<keyword evidence="10" id="KW-0325">Glycoprotein</keyword>
<dbReference type="FunFam" id="2.10.50.30:FF:000002">
    <property type="entry name" value="Vomeronasal 2 receptor, h1"/>
    <property type="match status" value="1"/>
</dbReference>
<feature type="transmembrane region" description="Helical" evidence="12">
    <location>
        <begin position="586"/>
        <end position="613"/>
    </location>
</feature>
<evidence type="ECO:0000256" key="2">
    <source>
        <dbReference type="ARBA" id="ARBA00007242"/>
    </source>
</evidence>
<keyword evidence="7" id="KW-0297">G-protein coupled receptor</keyword>
<dbReference type="EMBL" id="JN805766">
    <property type="protein sequence ID" value="AEU17936.1"/>
    <property type="molecule type" value="mRNA"/>
</dbReference>
<dbReference type="PROSITE" id="PS50259">
    <property type="entry name" value="G_PROTEIN_RECEP_F3_4"/>
    <property type="match status" value="1"/>
</dbReference>
<keyword evidence="9 14" id="KW-0675">Receptor</keyword>
<dbReference type="Pfam" id="PF07562">
    <property type="entry name" value="NCD3G"/>
    <property type="match status" value="1"/>
</dbReference>
<evidence type="ECO:0000256" key="3">
    <source>
        <dbReference type="ARBA" id="ARBA00022475"/>
    </source>
</evidence>
<evidence type="ECO:0000256" key="9">
    <source>
        <dbReference type="ARBA" id="ARBA00023170"/>
    </source>
</evidence>
<keyword evidence="3" id="KW-1003">Cell membrane</keyword>
<gene>
    <name evidence="14" type="primary">V2R</name>
</gene>
<organism evidence="14">
    <name type="scientific">Plethodon shermani</name>
    <name type="common">red-legged salamander</name>
    <dbReference type="NCBI Taxonomy" id="263671"/>
    <lineage>
        <taxon>Eukaryota</taxon>
        <taxon>Metazoa</taxon>
        <taxon>Chordata</taxon>
        <taxon>Craniata</taxon>
        <taxon>Vertebrata</taxon>
        <taxon>Euteleostomi</taxon>
        <taxon>Amphibia</taxon>
        <taxon>Batrachia</taxon>
        <taxon>Caudata</taxon>
        <taxon>Salamandroidea</taxon>
        <taxon>Plethodontidae</taxon>
        <taxon>Plethodontinae</taxon>
        <taxon>Plethodon</taxon>
    </lineage>
</organism>
<keyword evidence="6 12" id="KW-1133">Transmembrane helix</keyword>
<dbReference type="PANTHER" id="PTHR24061">
    <property type="entry name" value="CALCIUM-SENSING RECEPTOR-RELATED"/>
    <property type="match status" value="1"/>
</dbReference>
<dbReference type="InterPro" id="IPR004073">
    <property type="entry name" value="GPCR_3_vmron_rcpt_2"/>
</dbReference>
<name>G9J5V8_9SALA</name>
<keyword evidence="11" id="KW-0807">Transducer</keyword>
<dbReference type="GO" id="GO:0004930">
    <property type="term" value="F:G protein-coupled receptor activity"/>
    <property type="evidence" value="ECO:0007669"/>
    <property type="project" value="UniProtKB-KW"/>
</dbReference>
<evidence type="ECO:0000313" key="14">
    <source>
        <dbReference type="EMBL" id="AEU17936.1"/>
    </source>
</evidence>
<evidence type="ECO:0000256" key="10">
    <source>
        <dbReference type="ARBA" id="ARBA00023180"/>
    </source>
</evidence>
<feature type="transmembrane region" description="Helical" evidence="12">
    <location>
        <begin position="710"/>
        <end position="730"/>
    </location>
</feature>
<proteinExistence type="evidence at transcript level"/>
<evidence type="ECO:0000256" key="8">
    <source>
        <dbReference type="ARBA" id="ARBA00023136"/>
    </source>
</evidence>
<comment type="subcellular location">
    <subcellularLocation>
        <location evidence="1">Cell membrane</location>
        <topology evidence="1">Multi-pass membrane protein</topology>
    </subcellularLocation>
</comment>
<dbReference type="PRINTS" id="PR00248">
    <property type="entry name" value="GPCRMGR"/>
</dbReference>
<evidence type="ECO:0000256" key="7">
    <source>
        <dbReference type="ARBA" id="ARBA00023040"/>
    </source>
</evidence>
<evidence type="ECO:0000256" key="1">
    <source>
        <dbReference type="ARBA" id="ARBA00004651"/>
    </source>
</evidence>
<dbReference type="InterPro" id="IPR000068">
    <property type="entry name" value="GPCR_3_Ca_sens_rcpt-rel"/>
</dbReference>
<dbReference type="SUPFAM" id="SSF53822">
    <property type="entry name" value="Periplasmic binding protein-like I"/>
    <property type="match status" value="1"/>
</dbReference>
<evidence type="ECO:0000256" key="4">
    <source>
        <dbReference type="ARBA" id="ARBA00022692"/>
    </source>
</evidence>